<dbReference type="GO" id="GO:0005634">
    <property type="term" value="C:nucleus"/>
    <property type="evidence" value="ECO:0007669"/>
    <property type="project" value="TreeGrafter"/>
</dbReference>
<proteinExistence type="predicted"/>
<reference evidence="10 11" key="1">
    <citation type="submission" date="2020-04" db="EMBL/GenBank/DDBJ databases">
        <authorList>
            <person name="Alioto T."/>
            <person name="Alioto T."/>
            <person name="Gomez Garrido J."/>
        </authorList>
    </citation>
    <scope>NUCLEOTIDE SEQUENCE [LARGE SCALE GENOMIC DNA]</scope>
</reference>
<evidence type="ECO:0000256" key="7">
    <source>
        <dbReference type="SAM" id="Coils"/>
    </source>
</evidence>
<feature type="region of interest" description="Disordered" evidence="8">
    <location>
        <begin position="1"/>
        <end position="78"/>
    </location>
</feature>
<dbReference type="PANTHER" id="PTHR18916:SF82">
    <property type="entry name" value="CAP-GLY DOMAIN-CONTAINING PROTEIN"/>
    <property type="match status" value="1"/>
</dbReference>
<evidence type="ECO:0000256" key="2">
    <source>
        <dbReference type="ARBA" id="ARBA00022490"/>
    </source>
</evidence>
<protein>
    <recommendedName>
        <fullName evidence="9">CAP-Gly domain-containing protein</fullName>
    </recommendedName>
</protein>
<evidence type="ECO:0000313" key="11">
    <source>
        <dbReference type="Proteomes" id="UP000494165"/>
    </source>
</evidence>
<feature type="region of interest" description="Disordered" evidence="8">
    <location>
        <begin position="1679"/>
        <end position="1708"/>
    </location>
</feature>
<keyword evidence="5 7" id="KW-0175">Coiled coil</keyword>
<accession>A0A8S1BVL1</accession>
<dbReference type="PROSITE" id="PS00845">
    <property type="entry name" value="CAP_GLY_1"/>
    <property type="match status" value="2"/>
</dbReference>
<feature type="coiled-coil region" evidence="7">
    <location>
        <begin position="461"/>
        <end position="628"/>
    </location>
</feature>
<dbReference type="SMART" id="SM01052">
    <property type="entry name" value="CAP_GLY"/>
    <property type="match status" value="2"/>
</dbReference>
<feature type="domain" description="CAP-Gly" evidence="9">
    <location>
        <begin position="215"/>
        <end position="257"/>
    </location>
</feature>
<dbReference type="Pfam" id="PF01302">
    <property type="entry name" value="CAP_GLY"/>
    <property type="match status" value="2"/>
</dbReference>
<comment type="subcellular location">
    <subcellularLocation>
        <location evidence="1">Cytoplasm</location>
        <location evidence="1">Cytoskeleton</location>
    </subcellularLocation>
</comment>
<feature type="coiled-coil region" evidence="7">
    <location>
        <begin position="679"/>
        <end position="1000"/>
    </location>
</feature>
<evidence type="ECO:0000256" key="4">
    <source>
        <dbReference type="ARBA" id="ARBA00022737"/>
    </source>
</evidence>
<feature type="compositionally biased region" description="Low complexity" evidence="8">
    <location>
        <begin position="1016"/>
        <end position="1034"/>
    </location>
</feature>
<dbReference type="Gene3D" id="2.30.30.190">
    <property type="entry name" value="CAP Gly-rich-like domain"/>
    <property type="match status" value="2"/>
</dbReference>
<dbReference type="InterPro" id="IPR000938">
    <property type="entry name" value="CAP-Gly_domain"/>
</dbReference>
<organism evidence="10 11">
    <name type="scientific">Cloeon dipterum</name>
    <dbReference type="NCBI Taxonomy" id="197152"/>
    <lineage>
        <taxon>Eukaryota</taxon>
        <taxon>Metazoa</taxon>
        <taxon>Ecdysozoa</taxon>
        <taxon>Arthropoda</taxon>
        <taxon>Hexapoda</taxon>
        <taxon>Insecta</taxon>
        <taxon>Pterygota</taxon>
        <taxon>Palaeoptera</taxon>
        <taxon>Ephemeroptera</taxon>
        <taxon>Pisciforma</taxon>
        <taxon>Baetidae</taxon>
        <taxon>Cloeon</taxon>
    </lineage>
</organism>
<feature type="compositionally biased region" description="Basic and acidic residues" evidence="8">
    <location>
        <begin position="1062"/>
        <end position="1088"/>
    </location>
</feature>
<comment type="caution">
    <text evidence="10">The sequence shown here is derived from an EMBL/GenBank/DDBJ whole genome shotgun (WGS) entry which is preliminary data.</text>
</comment>
<feature type="region of interest" description="Disordered" evidence="8">
    <location>
        <begin position="1016"/>
        <end position="1088"/>
    </location>
</feature>
<dbReference type="GO" id="GO:0005938">
    <property type="term" value="C:cell cortex"/>
    <property type="evidence" value="ECO:0007669"/>
    <property type="project" value="TreeGrafter"/>
</dbReference>
<feature type="domain" description="CAP-Gly" evidence="9">
    <location>
        <begin position="334"/>
        <end position="376"/>
    </location>
</feature>
<dbReference type="Pfam" id="PF16641">
    <property type="entry name" value="CLIP1_ZNF"/>
    <property type="match status" value="2"/>
</dbReference>
<dbReference type="PROSITE" id="PS50245">
    <property type="entry name" value="CAP_GLY_2"/>
    <property type="match status" value="2"/>
</dbReference>
<evidence type="ECO:0000256" key="3">
    <source>
        <dbReference type="ARBA" id="ARBA00022701"/>
    </source>
</evidence>
<keyword evidence="11" id="KW-1185">Reference proteome</keyword>
<feature type="coiled-coil region" evidence="7">
    <location>
        <begin position="1333"/>
        <end position="1450"/>
    </location>
</feature>
<keyword evidence="3" id="KW-0493">Microtubule</keyword>
<dbReference type="SUPFAM" id="SSF74924">
    <property type="entry name" value="Cap-Gly domain"/>
    <property type="match status" value="2"/>
</dbReference>
<dbReference type="InterPro" id="IPR032108">
    <property type="entry name" value="CLIP1_ZNF"/>
</dbReference>
<dbReference type="GO" id="GO:0051010">
    <property type="term" value="F:microtubule plus-end binding"/>
    <property type="evidence" value="ECO:0007669"/>
    <property type="project" value="TreeGrafter"/>
</dbReference>
<dbReference type="GO" id="GO:0035371">
    <property type="term" value="C:microtubule plus-end"/>
    <property type="evidence" value="ECO:0007669"/>
    <property type="project" value="TreeGrafter"/>
</dbReference>
<feature type="compositionally biased region" description="Polar residues" evidence="8">
    <location>
        <begin position="278"/>
        <end position="300"/>
    </location>
</feature>
<evidence type="ECO:0000256" key="6">
    <source>
        <dbReference type="ARBA" id="ARBA00023212"/>
    </source>
</evidence>
<feature type="compositionally biased region" description="Basic and acidic residues" evidence="8">
    <location>
        <begin position="1035"/>
        <end position="1048"/>
    </location>
</feature>
<feature type="coiled-coil region" evidence="7">
    <location>
        <begin position="1560"/>
        <end position="1643"/>
    </location>
</feature>
<evidence type="ECO:0000313" key="10">
    <source>
        <dbReference type="EMBL" id="CAB3359849.1"/>
    </source>
</evidence>
<sequence>MDPSNPAPPEAAEPPPAEAAPSPVPSEAMTVSSESLPPPTAPVSKLKPPSKIARPTSGLPKPTAKTPVPPQAAPLKGAASCIPSTPAATPAKLNAMSSYYKRTVIAGDATFGRPEDLCSKMTLADVAEGHEDDCLSHTYTDLMMHGRRGSDDIFGRRRSSNGSIESWEHARRLSEAGVRRTSDASVVLTEDTDSFIIGNRVWVGGTKPGLIAFIGETQFAPGEWAGVVLDDPSGKNDGSVGGIRYFQCEPKRGVFSRLTRLTREPLEGAARVEATPTYRRTSTVSPTGTSRRSPTPSLDGSMISTVSNVNFQVGDRVIVKSQQGSKLGHLRFMGTTEFATGEWAGVELDEPLGKNDGAVGGKRYFECRAKHGLFAPLHKISLSPSSRRLSAANCMVHRGSTSSQVAAASIRRHNSRESLTSSIASSRVSATPSARVKLGINSLGSPPKKPMSTIRPGMTSLSSLQEQVKAKDKYIAQLLKERDLERAEVTRAATQAEEAEQKHTTLLQEIEKLRLKAANDAKDLQEAAEKLKSEKDELQSQLEEAQFRVEEESINRADIEKVKQSQEASEKIQHERVAQLEQQLADEREKAERLEKDSNRCFEAEEQLALAKEELDVLRSELAKTHVQVTKLSDQKSAGEHDKKVESETLQMEVESLKMLLETKESLFIKQTEEKDAQIVDATKKVAENERQVKQLQSEVESLLGKINAADEKLRATDESFSKEKKTLDDQKVVLNEKEAKIRELAVKLDEETELLKKMKESYESAMQELEKSKSEAELKKIEVSKKEEDLKNALKKLDEANKAISQRDSEMENVKKELEMALLGAKDTNTQVATIKGLLNDKEKEAISLKSQIEEVRKNLNDREANISELQNELANKSKLGEELSAKLQEYTTQLESKSKDLSDLHTESELKKSSLLKLTHKLDEFSATLQKKDDELSAANNSIVKQKQEALKLQAELGDMQAKLKDQEELSANQSQSLQQLQLELGDVQRKLQYAEERGNLVTEEKKKLESDIANLMNSSSDSSAQLLQLNSDLREREKERDELRRKLGQAEQDAANLEQKLEQTLRAHQQQKEHDSTEHSERVQKLESELMVCNKRLEEEVNSAKETKNKLHSEMADLSKKLAEAESSKAETVKKLEKDLQSAQDKIGALNGECESLREQSKELKIQQGEREKETKLKVHELERQAAGLKSDKEILQHDLKTKSEEIETLKGELGQLQENSKSSQSDLSRNLADAKTLLSDVQAQNAQLTEHIKTLEQSAAQNDIIKTELTEKLNAALKQFKELEFNFASLTESDLASKATSQKLQEQLTEMISKNALLSDDNGKLNEKLVALNVQLQEALSTHKNLEQNMLQKSEQLLATEGGLKNELETRTQNFQKQLAELIASKELMEKKLKQEIDEAKEKIVSLSSSSESANNEKEKIVSSLKEELKQALAERESLASEKSQRDVELTTLKNQLATSDKQLDVVESKSRQVVEKLSKELLDLAALNTAEQEKLKNGFENMVAEAEEKSAAMAQQLNEMTVKMGSKDVELKQVFDEVERLKKQSATAGLSGRQLETLQNEKVQMQLRLSQLETQNKKLQSTIEAQANLNNNMDPASKQAIEEKESAQSQINFLNSVIVDLQQKNDKLKANVEFLEMGISPEDVADLQRDNIKPRAPAPRLYCDICEIFDQHETEDCPKQMGDSPPPSPKDGKKKKTPPADRPYCETCEVFGHSTEECVFEDTY</sequence>
<name>A0A8S1BVL1_9INSE</name>
<feature type="region of interest" description="Disordered" evidence="8">
    <location>
        <begin position="628"/>
        <end position="649"/>
    </location>
</feature>
<keyword evidence="4" id="KW-0677">Repeat</keyword>
<evidence type="ECO:0000256" key="5">
    <source>
        <dbReference type="ARBA" id="ARBA00023054"/>
    </source>
</evidence>
<dbReference type="InterPro" id="IPR036859">
    <property type="entry name" value="CAP-Gly_dom_sf"/>
</dbReference>
<feature type="compositionally biased region" description="Pro residues" evidence="8">
    <location>
        <begin position="1"/>
        <end position="24"/>
    </location>
</feature>
<dbReference type="EMBL" id="CADEPI010000002">
    <property type="protein sequence ID" value="CAB3359849.1"/>
    <property type="molecule type" value="Genomic_DNA"/>
</dbReference>
<evidence type="ECO:0000259" key="9">
    <source>
        <dbReference type="PROSITE" id="PS50245"/>
    </source>
</evidence>
<gene>
    <name evidence="10" type="ORF">CLODIP_2_CD07954</name>
</gene>
<evidence type="ECO:0000256" key="1">
    <source>
        <dbReference type="ARBA" id="ARBA00004245"/>
    </source>
</evidence>
<keyword evidence="2" id="KW-0963">Cytoplasm</keyword>
<feature type="compositionally biased region" description="Basic and acidic residues" evidence="8">
    <location>
        <begin position="633"/>
        <end position="647"/>
    </location>
</feature>
<dbReference type="PANTHER" id="PTHR18916">
    <property type="entry name" value="DYNACTIN 1-RELATED MICROTUBULE-BINDING"/>
    <property type="match status" value="1"/>
</dbReference>
<dbReference type="SUPFAM" id="SSF90257">
    <property type="entry name" value="Myosin rod fragments"/>
    <property type="match status" value="1"/>
</dbReference>
<feature type="coiled-coil region" evidence="7">
    <location>
        <begin position="1494"/>
        <end position="1528"/>
    </location>
</feature>
<evidence type="ECO:0000256" key="8">
    <source>
        <dbReference type="SAM" id="MobiDB-lite"/>
    </source>
</evidence>
<keyword evidence="6" id="KW-0206">Cytoskeleton</keyword>
<feature type="region of interest" description="Disordered" evidence="8">
    <location>
        <begin position="277"/>
        <end position="300"/>
    </location>
</feature>
<dbReference type="OrthoDB" id="5412539at2759"/>
<dbReference type="GO" id="GO:0031122">
    <property type="term" value="P:cytoplasmic microtubule organization"/>
    <property type="evidence" value="ECO:0007669"/>
    <property type="project" value="TreeGrafter"/>
</dbReference>
<dbReference type="Proteomes" id="UP000494165">
    <property type="component" value="Unassembled WGS sequence"/>
</dbReference>